<dbReference type="Proteomes" id="UP000241394">
    <property type="component" value="Chromosome LG23"/>
</dbReference>
<dbReference type="Gramene" id="PSR95459">
    <property type="protein sequence ID" value="PSR95459"/>
    <property type="gene ID" value="CEY00_Acc26216"/>
</dbReference>
<gene>
    <name evidence="2" type="ORF">CEY00_Acc26216</name>
</gene>
<dbReference type="STRING" id="1590841.A0A2R6PR09"/>
<keyword evidence="1" id="KW-0812">Transmembrane</keyword>
<evidence type="ECO:0000313" key="3">
    <source>
        <dbReference type="Proteomes" id="UP000241394"/>
    </source>
</evidence>
<proteinExistence type="predicted"/>
<feature type="transmembrane region" description="Helical" evidence="1">
    <location>
        <begin position="310"/>
        <end position="334"/>
    </location>
</feature>
<reference evidence="2 3" key="1">
    <citation type="submission" date="2017-07" db="EMBL/GenBank/DDBJ databases">
        <title>An improved, manually edited Actinidia chinensis var. chinensis (kiwifruit) genome highlights the challenges associated with draft genomes and gene prediction in plants.</title>
        <authorList>
            <person name="Pilkington S."/>
            <person name="Crowhurst R."/>
            <person name="Hilario E."/>
            <person name="Nardozza S."/>
            <person name="Fraser L."/>
            <person name="Peng Y."/>
            <person name="Gunaseelan K."/>
            <person name="Simpson R."/>
            <person name="Tahir J."/>
            <person name="Deroles S."/>
            <person name="Templeton K."/>
            <person name="Luo Z."/>
            <person name="Davy M."/>
            <person name="Cheng C."/>
            <person name="Mcneilage M."/>
            <person name="Scaglione D."/>
            <person name="Liu Y."/>
            <person name="Zhang Q."/>
            <person name="Datson P."/>
            <person name="De Silva N."/>
            <person name="Gardiner S."/>
            <person name="Bassett H."/>
            <person name="Chagne D."/>
            <person name="Mccallum J."/>
            <person name="Dzierzon H."/>
            <person name="Deng C."/>
            <person name="Wang Y.-Y."/>
            <person name="Barron N."/>
            <person name="Manako K."/>
            <person name="Bowen J."/>
            <person name="Foster T."/>
            <person name="Erridge Z."/>
            <person name="Tiffin H."/>
            <person name="Waite C."/>
            <person name="Davies K."/>
            <person name="Grierson E."/>
            <person name="Laing W."/>
            <person name="Kirk R."/>
            <person name="Chen X."/>
            <person name="Wood M."/>
            <person name="Montefiori M."/>
            <person name="Brummell D."/>
            <person name="Schwinn K."/>
            <person name="Catanach A."/>
            <person name="Fullerton C."/>
            <person name="Li D."/>
            <person name="Meiyalaghan S."/>
            <person name="Nieuwenhuizen N."/>
            <person name="Read N."/>
            <person name="Prakash R."/>
            <person name="Hunter D."/>
            <person name="Zhang H."/>
            <person name="Mckenzie M."/>
            <person name="Knabel M."/>
            <person name="Harris A."/>
            <person name="Allan A."/>
            <person name="Chen A."/>
            <person name="Janssen B."/>
            <person name="Plunkett B."/>
            <person name="Dwamena C."/>
            <person name="Voogd C."/>
            <person name="Leif D."/>
            <person name="Lafferty D."/>
            <person name="Souleyre E."/>
            <person name="Varkonyi-Gasic E."/>
            <person name="Gambi F."/>
            <person name="Hanley J."/>
            <person name="Yao J.-L."/>
            <person name="Cheung J."/>
            <person name="David K."/>
            <person name="Warren B."/>
            <person name="Marsh K."/>
            <person name="Snowden K."/>
            <person name="Lin-Wang K."/>
            <person name="Brian L."/>
            <person name="Martinez-Sanchez M."/>
            <person name="Wang M."/>
            <person name="Ileperuma N."/>
            <person name="Macnee N."/>
            <person name="Campin R."/>
            <person name="Mcatee P."/>
            <person name="Drummond R."/>
            <person name="Espley R."/>
            <person name="Ireland H."/>
            <person name="Wu R."/>
            <person name="Atkinson R."/>
            <person name="Karunairetnam S."/>
            <person name="Bulley S."/>
            <person name="Chunkath S."/>
            <person name="Hanley Z."/>
            <person name="Storey R."/>
            <person name="Thrimawithana A."/>
            <person name="Thomson S."/>
            <person name="David C."/>
            <person name="Testolin R."/>
        </authorList>
    </citation>
    <scope>NUCLEOTIDE SEQUENCE [LARGE SCALE GENOMIC DNA]</scope>
    <source>
        <strain evidence="3">cv. Red5</strain>
        <tissue evidence="2">Young leaf</tissue>
    </source>
</reference>
<dbReference type="EMBL" id="NKQK01000023">
    <property type="protein sequence ID" value="PSR95459.1"/>
    <property type="molecule type" value="Genomic_DNA"/>
</dbReference>
<protein>
    <submittedName>
        <fullName evidence="2">F-box protein</fullName>
    </submittedName>
</protein>
<dbReference type="InterPro" id="IPR045283">
    <property type="entry name" value="AT3G44326-like"/>
</dbReference>
<dbReference type="OrthoDB" id="671172at2759"/>
<keyword evidence="3" id="KW-1185">Reference proteome</keyword>
<dbReference type="InParanoid" id="A0A2R6PR09"/>
<keyword evidence="1" id="KW-0472">Membrane</keyword>
<dbReference type="OMA" id="PHICHIV"/>
<comment type="caution">
    <text evidence="2">The sequence shown here is derived from an EMBL/GenBank/DDBJ whole genome shotgun (WGS) entry which is preliminary data.</text>
</comment>
<keyword evidence="1" id="KW-1133">Transmembrane helix</keyword>
<accession>A0A2R6PR09</accession>
<dbReference type="AlphaFoldDB" id="A0A2R6PR09"/>
<dbReference type="PANTHER" id="PTHR33736">
    <property type="entry name" value="F-BOX PROTEIN-RELATED"/>
    <property type="match status" value="1"/>
</dbReference>
<dbReference type="PANTHER" id="PTHR33736:SF18">
    <property type="entry name" value="F-BOX DOMAIN-CONTAINING PROTEIN"/>
    <property type="match status" value="1"/>
</dbReference>
<organism evidence="2 3">
    <name type="scientific">Actinidia chinensis var. chinensis</name>
    <name type="common">Chinese soft-hair kiwi</name>
    <dbReference type="NCBI Taxonomy" id="1590841"/>
    <lineage>
        <taxon>Eukaryota</taxon>
        <taxon>Viridiplantae</taxon>
        <taxon>Streptophyta</taxon>
        <taxon>Embryophyta</taxon>
        <taxon>Tracheophyta</taxon>
        <taxon>Spermatophyta</taxon>
        <taxon>Magnoliopsida</taxon>
        <taxon>eudicotyledons</taxon>
        <taxon>Gunneridae</taxon>
        <taxon>Pentapetalae</taxon>
        <taxon>asterids</taxon>
        <taxon>Ericales</taxon>
        <taxon>Actinidiaceae</taxon>
        <taxon>Actinidia</taxon>
    </lineage>
</organism>
<dbReference type="FunCoup" id="A0A2R6PR09">
    <property type="interactions" value="209"/>
</dbReference>
<dbReference type="SUPFAM" id="SSF81383">
    <property type="entry name" value="F-box domain"/>
    <property type="match status" value="1"/>
</dbReference>
<sequence>MGGDSMTTVDQGGDNTISAVHQDILRTHILTRLDGPTLASAGCASTQLHALSTEENLWREICNATWPSTADPLVRHFISAFPAGHRSFYSDSFLAVDHRHRPPPNRGLPPPPSKLISAVDVHYQKILILSKVHEAGSKPESPFRVDLLGPKETVRIPGYLDIRDDLCWPALEENLTISWIVIDPDRTRSLNVSSLRPVWVDRNWLTGDIELFYSTVLAGDKRSELVQFVAVVTCVGSEGGVLHVREVHCHMEDMDGKSLCWEDSLLILQASMDGGKRRKWKIGEERERYDEFRGLKRERRERAFRRERRVELGCIASSVAIFLCFWMIVVAKFFTLLSKFLSF</sequence>
<reference evidence="3" key="2">
    <citation type="journal article" date="2018" name="BMC Genomics">
        <title>A manually annotated Actinidia chinensis var. chinensis (kiwifruit) genome highlights the challenges associated with draft genomes and gene prediction in plants.</title>
        <authorList>
            <person name="Pilkington S.M."/>
            <person name="Crowhurst R."/>
            <person name="Hilario E."/>
            <person name="Nardozza S."/>
            <person name="Fraser L."/>
            <person name="Peng Y."/>
            <person name="Gunaseelan K."/>
            <person name="Simpson R."/>
            <person name="Tahir J."/>
            <person name="Deroles S.C."/>
            <person name="Templeton K."/>
            <person name="Luo Z."/>
            <person name="Davy M."/>
            <person name="Cheng C."/>
            <person name="McNeilage M."/>
            <person name="Scaglione D."/>
            <person name="Liu Y."/>
            <person name="Zhang Q."/>
            <person name="Datson P."/>
            <person name="De Silva N."/>
            <person name="Gardiner S.E."/>
            <person name="Bassett H."/>
            <person name="Chagne D."/>
            <person name="McCallum J."/>
            <person name="Dzierzon H."/>
            <person name="Deng C."/>
            <person name="Wang Y.Y."/>
            <person name="Barron L."/>
            <person name="Manako K."/>
            <person name="Bowen J."/>
            <person name="Foster T.M."/>
            <person name="Erridge Z.A."/>
            <person name="Tiffin H."/>
            <person name="Waite C.N."/>
            <person name="Davies K.M."/>
            <person name="Grierson E.P."/>
            <person name="Laing W.A."/>
            <person name="Kirk R."/>
            <person name="Chen X."/>
            <person name="Wood M."/>
            <person name="Montefiori M."/>
            <person name="Brummell D.A."/>
            <person name="Schwinn K.E."/>
            <person name="Catanach A."/>
            <person name="Fullerton C."/>
            <person name="Li D."/>
            <person name="Meiyalaghan S."/>
            <person name="Nieuwenhuizen N."/>
            <person name="Read N."/>
            <person name="Prakash R."/>
            <person name="Hunter D."/>
            <person name="Zhang H."/>
            <person name="McKenzie M."/>
            <person name="Knabel M."/>
            <person name="Harris A."/>
            <person name="Allan A.C."/>
            <person name="Gleave A."/>
            <person name="Chen A."/>
            <person name="Janssen B.J."/>
            <person name="Plunkett B."/>
            <person name="Ampomah-Dwamena C."/>
            <person name="Voogd C."/>
            <person name="Leif D."/>
            <person name="Lafferty D."/>
            <person name="Souleyre E.J.F."/>
            <person name="Varkonyi-Gasic E."/>
            <person name="Gambi F."/>
            <person name="Hanley J."/>
            <person name="Yao J.L."/>
            <person name="Cheung J."/>
            <person name="David K.M."/>
            <person name="Warren B."/>
            <person name="Marsh K."/>
            <person name="Snowden K.C."/>
            <person name="Lin-Wang K."/>
            <person name="Brian L."/>
            <person name="Martinez-Sanchez M."/>
            <person name="Wang M."/>
            <person name="Ileperuma N."/>
            <person name="Macnee N."/>
            <person name="Campin R."/>
            <person name="McAtee P."/>
            <person name="Drummond R.S.M."/>
            <person name="Espley R.V."/>
            <person name="Ireland H.S."/>
            <person name="Wu R."/>
            <person name="Atkinson R.G."/>
            <person name="Karunairetnam S."/>
            <person name="Bulley S."/>
            <person name="Chunkath S."/>
            <person name="Hanley Z."/>
            <person name="Storey R."/>
            <person name="Thrimawithana A.H."/>
            <person name="Thomson S."/>
            <person name="David C."/>
            <person name="Testolin R."/>
            <person name="Huang H."/>
            <person name="Hellens R.P."/>
            <person name="Schaffer R.J."/>
        </authorList>
    </citation>
    <scope>NUCLEOTIDE SEQUENCE [LARGE SCALE GENOMIC DNA]</scope>
    <source>
        <strain evidence="3">cv. Red5</strain>
    </source>
</reference>
<evidence type="ECO:0000313" key="2">
    <source>
        <dbReference type="EMBL" id="PSR95459.1"/>
    </source>
</evidence>
<evidence type="ECO:0000256" key="1">
    <source>
        <dbReference type="SAM" id="Phobius"/>
    </source>
</evidence>
<name>A0A2R6PR09_ACTCC</name>
<dbReference type="InterPro" id="IPR036047">
    <property type="entry name" value="F-box-like_dom_sf"/>
</dbReference>